<keyword evidence="5 10" id="KW-1133">Transmembrane helix</keyword>
<dbReference type="InterPro" id="IPR001460">
    <property type="entry name" value="PCN-bd_Tpept"/>
</dbReference>
<keyword evidence="13" id="KW-0132">Cell division</keyword>
<keyword evidence="4 10" id="KW-0812">Transmembrane</keyword>
<comment type="caution">
    <text evidence="13">The sequence shown here is derived from an EMBL/GenBank/DDBJ whole genome shotgun (WGS) entry which is preliminary data.</text>
</comment>
<dbReference type="GO" id="GO:0071555">
    <property type="term" value="P:cell wall organization"/>
    <property type="evidence" value="ECO:0007669"/>
    <property type="project" value="TreeGrafter"/>
</dbReference>
<evidence type="ECO:0000256" key="8">
    <source>
        <dbReference type="ARBA" id="ARBA00072474"/>
    </source>
</evidence>
<evidence type="ECO:0000256" key="9">
    <source>
        <dbReference type="SAM" id="MobiDB-lite"/>
    </source>
</evidence>
<dbReference type="GO" id="GO:0005886">
    <property type="term" value="C:plasma membrane"/>
    <property type="evidence" value="ECO:0007669"/>
    <property type="project" value="UniProtKB-SubCell"/>
</dbReference>
<evidence type="ECO:0000256" key="7">
    <source>
        <dbReference type="ARBA" id="ARBA00064769"/>
    </source>
</evidence>
<feature type="domain" description="Penicillin-binding protein dimerisation" evidence="12">
    <location>
        <begin position="103"/>
        <end position="264"/>
    </location>
</feature>
<comment type="subunit">
    <text evidence="7">Interacts with Wag31.</text>
</comment>
<feature type="domain" description="Penicillin-binding protein transpeptidase" evidence="11">
    <location>
        <begin position="310"/>
        <end position="624"/>
    </location>
</feature>
<feature type="region of interest" description="Disordered" evidence="9">
    <location>
        <begin position="1"/>
        <end position="44"/>
    </location>
</feature>
<evidence type="ECO:0000259" key="12">
    <source>
        <dbReference type="Pfam" id="PF03717"/>
    </source>
</evidence>
<dbReference type="Pfam" id="PF03717">
    <property type="entry name" value="PBP_dimer"/>
    <property type="match status" value="1"/>
</dbReference>
<protein>
    <recommendedName>
        <fullName evidence="8">Penicillin-binding protein PbpB</fullName>
    </recommendedName>
</protein>
<evidence type="ECO:0000313" key="13">
    <source>
        <dbReference type="EMBL" id="PZP89544.1"/>
    </source>
</evidence>
<dbReference type="GO" id="GO:0051301">
    <property type="term" value="P:cell division"/>
    <property type="evidence" value="ECO:0007669"/>
    <property type="project" value="UniProtKB-KW"/>
</dbReference>
<evidence type="ECO:0000313" key="14">
    <source>
        <dbReference type="Proteomes" id="UP000248606"/>
    </source>
</evidence>
<dbReference type="InterPro" id="IPR005311">
    <property type="entry name" value="PBP_dimer"/>
</dbReference>
<evidence type="ECO:0000259" key="11">
    <source>
        <dbReference type="Pfam" id="PF00905"/>
    </source>
</evidence>
<evidence type="ECO:0000256" key="1">
    <source>
        <dbReference type="ARBA" id="ARBA00004162"/>
    </source>
</evidence>
<comment type="subcellular location">
    <subcellularLocation>
        <location evidence="1">Cell membrane</location>
        <topology evidence="1">Single-pass membrane protein</topology>
    </subcellularLocation>
</comment>
<dbReference type="Proteomes" id="UP000248606">
    <property type="component" value="Unassembled WGS sequence"/>
</dbReference>
<proteinExistence type="inferred from homology"/>
<reference evidence="13 14" key="1">
    <citation type="submission" date="2017-08" db="EMBL/GenBank/DDBJ databases">
        <title>Infants hospitalized years apart are colonized by the same room-sourced microbial strains.</title>
        <authorList>
            <person name="Brooks B."/>
            <person name="Olm M.R."/>
            <person name="Firek B.A."/>
            <person name="Baker R."/>
            <person name="Thomas B.C."/>
            <person name="Morowitz M.J."/>
            <person name="Banfield J.F."/>
        </authorList>
    </citation>
    <scope>NUCLEOTIDE SEQUENCE [LARGE SCALE GENOMIC DNA]</scope>
    <source>
        <strain evidence="13">S2_006_000_R1_57</strain>
    </source>
</reference>
<dbReference type="InterPro" id="IPR050515">
    <property type="entry name" value="Beta-lactam/transpept"/>
</dbReference>
<dbReference type="Gene3D" id="3.30.450.330">
    <property type="match status" value="1"/>
</dbReference>
<dbReference type="RefSeq" id="WP_303678668.1">
    <property type="nucleotide sequence ID" value="NZ_CAKZIO010000002.1"/>
</dbReference>
<sequence>MQGGRPAPRRSSGPRYTQTGPVGRTPHHDYSRSSQPQNGHSPFPALEQRLSTVSMDKRFRYGRVILIVVLVLFIPALIYAQIIERPRLLKEAQSQRAVTQILYAPRGEIRDVHGTRLAYSRDARNLTFQPSVVRKQMQAAHDADSTAPTFSEYIAGIADMLAAQIPGIDAEDMMTRMSSNESFTYLAKNVDPAVATRIVDKYPQVGQEYQQIREYPGGSLGANVIGAVGVDNAGILGLESSKNTVLAGRNGERTYDQATDGAFIPGSERNNVDPLPGSTITLTLDADVQYFVQSAVESAKIHSGAQHAEVVVLDSKTGHVVAMANANTFNPSANLLRQSDFDMGNPAITSPFEPGSVNKVVAATAAIQYNVAKPTEVFQVPGQIQMDSVTVRDAWEHGVVPYTMTGIFGKSSNVGTLMIAQRVGKDRYADMLQKFGLGHATGIELAGESPGLVPARRQWQGGTFANLPIGQGLSMTLLQMASVYQTIANDGVRIPPRIIASITKSNGQVIHQDEPSAVRVVSTETARTVRNMFRAVVQDDTGYQQGTGPQAAVEGYQISGKTGTAQQVDPGCNCYSNSMYWITFAGIAPADNPRYVIAIMLDNPVRGVHGEGGQSAAPLFHDIAQWLLTRDNVPLSPPAPRLILQAG</sequence>
<dbReference type="PANTHER" id="PTHR30627:SF1">
    <property type="entry name" value="PEPTIDOGLYCAN D,D-TRANSPEPTIDASE FTSI"/>
    <property type="match status" value="1"/>
</dbReference>
<dbReference type="SUPFAM" id="SSF56519">
    <property type="entry name" value="Penicillin binding protein dimerisation domain"/>
    <property type="match status" value="1"/>
</dbReference>
<dbReference type="SUPFAM" id="SSF56601">
    <property type="entry name" value="beta-lactamase/transpeptidase-like"/>
    <property type="match status" value="1"/>
</dbReference>
<feature type="transmembrane region" description="Helical" evidence="10">
    <location>
        <begin position="64"/>
        <end position="83"/>
    </location>
</feature>
<dbReference type="PANTHER" id="PTHR30627">
    <property type="entry name" value="PEPTIDOGLYCAN D,D-TRANSPEPTIDASE"/>
    <property type="match status" value="1"/>
</dbReference>
<dbReference type="Gene3D" id="3.40.710.10">
    <property type="entry name" value="DD-peptidase/beta-lactamase superfamily"/>
    <property type="match status" value="1"/>
</dbReference>
<keyword evidence="13" id="KW-0131">Cell cycle</keyword>
<evidence type="ECO:0000256" key="10">
    <source>
        <dbReference type="SAM" id="Phobius"/>
    </source>
</evidence>
<dbReference type="GO" id="GO:0008658">
    <property type="term" value="F:penicillin binding"/>
    <property type="evidence" value="ECO:0007669"/>
    <property type="project" value="InterPro"/>
</dbReference>
<evidence type="ECO:0000256" key="3">
    <source>
        <dbReference type="ARBA" id="ARBA00022475"/>
    </source>
</evidence>
<dbReference type="Pfam" id="PF00905">
    <property type="entry name" value="Transpeptidase"/>
    <property type="match status" value="1"/>
</dbReference>
<dbReference type="InterPro" id="IPR036138">
    <property type="entry name" value="PBP_dimer_sf"/>
</dbReference>
<gene>
    <name evidence="13" type="ORF">DI579_03015</name>
</gene>
<name>A0A2W5IGZ8_9ACTN</name>
<keyword evidence="6 10" id="KW-0472">Membrane</keyword>
<dbReference type="Gene3D" id="3.90.1310.10">
    <property type="entry name" value="Penicillin-binding protein 2a (Domain 2)"/>
    <property type="match status" value="1"/>
</dbReference>
<evidence type="ECO:0000256" key="4">
    <source>
        <dbReference type="ARBA" id="ARBA00022692"/>
    </source>
</evidence>
<dbReference type="AlphaFoldDB" id="A0A2W5IGZ8"/>
<feature type="compositionally biased region" description="Low complexity" evidence="9">
    <location>
        <begin position="1"/>
        <end position="15"/>
    </location>
</feature>
<dbReference type="EMBL" id="QFOZ01000002">
    <property type="protein sequence ID" value="PZP89544.1"/>
    <property type="molecule type" value="Genomic_DNA"/>
</dbReference>
<evidence type="ECO:0000256" key="2">
    <source>
        <dbReference type="ARBA" id="ARBA00007171"/>
    </source>
</evidence>
<keyword evidence="3" id="KW-1003">Cell membrane</keyword>
<organism evidence="13 14">
    <name type="scientific">Lawsonella clevelandensis</name>
    <dbReference type="NCBI Taxonomy" id="1528099"/>
    <lineage>
        <taxon>Bacteria</taxon>
        <taxon>Bacillati</taxon>
        <taxon>Actinomycetota</taxon>
        <taxon>Actinomycetes</taxon>
        <taxon>Mycobacteriales</taxon>
        <taxon>Lawsonellaceae</taxon>
        <taxon>Lawsonella</taxon>
    </lineage>
</organism>
<dbReference type="FunFam" id="3.30.450.330:FF:000003">
    <property type="entry name" value="Cell division protein FtsI"/>
    <property type="match status" value="1"/>
</dbReference>
<comment type="similarity">
    <text evidence="2">Belongs to the transpeptidase family.</text>
</comment>
<evidence type="ECO:0000256" key="5">
    <source>
        <dbReference type="ARBA" id="ARBA00022989"/>
    </source>
</evidence>
<evidence type="ECO:0000256" key="6">
    <source>
        <dbReference type="ARBA" id="ARBA00023136"/>
    </source>
</evidence>
<dbReference type="InterPro" id="IPR012338">
    <property type="entry name" value="Beta-lactam/transpept-like"/>
</dbReference>
<accession>A0A2W5IGZ8</accession>